<dbReference type="EMBL" id="JAFBDQ010000003">
    <property type="protein sequence ID" value="MBM7555932.1"/>
    <property type="molecule type" value="Genomic_DNA"/>
</dbReference>
<dbReference type="PANTHER" id="PTHR37507:SF2">
    <property type="entry name" value="SPORULATION PROTEIN YDCC"/>
    <property type="match status" value="1"/>
</dbReference>
<dbReference type="Proteomes" id="UP000774000">
    <property type="component" value="Unassembled WGS sequence"/>
</dbReference>
<dbReference type="InterPro" id="IPR033399">
    <property type="entry name" value="TP_0789-like"/>
</dbReference>
<organism evidence="2 3">
    <name type="scientific">Halanaerobacter jeridensis</name>
    <dbReference type="NCBI Taxonomy" id="706427"/>
    <lineage>
        <taxon>Bacteria</taxon>
        <taxon>Bacillati</taxon>
        <taxon>Bacillota</taxon>
        <taxon>Clostridia</taxon>
        <taxon>Halanaerobiales</taxon>
        <taxon>Halobacteroidaceae</taxon>
        <taxon>Halanaerobacter</taxon>
    </lineage>
</organism>
<feature type="domain" description="Uncharacterized protein TP-0789" evidence="1">
    <location>
        <begin position="74"/>
        <end position="252"/>
    </location>
</feature>
<evidence type="ECO:0000313" key="2">
    <source>
        <dbReference type="EMBL" id="MBM7555932.1"/>
    </source>
</evidence>
<comment type="caution">
    <text evidence="2">The sequence shown here is derived from an EMBL/GenBank/DDBJ whole genome shotgun (WGS) entry which is preliminary data.</text>
</comment>
<proteinExistence type="predicted"/>
<name>A0A938XUR9_9FIRM</name>
<accession>A0A938XUR9</accession>
<dbReference type="RefSeq" id="WP_204700643.1">
    <property type="nucleotide sequence ID" value="NZ_JAFBDQ010000003.1"/>
</dbReference>
<evidence type="ECO:0000313" key="3">
    <source>
        <dbReference type="Proteomes" id="UP000774000"/>
    </source>
</evidence>
<dbReference type="InterPro" id="IPR052944">
    <property type="entry name" value="Sporulation_related"/>
</dbReference>
<gene>
    <name evidence="2" type="ORF">JOC47_000766</name>
</gene>
<keyword evidence="3" id="KW-1185">Reference proteome</keyword>
<protein>
    <submittedName>
        <fullName evidence="2">Outer membrane lipoprotein-sorting protein</fullName>
    </submittedName>
</protein>
<dbReference type="Gene3D" id="2.50.20.10">
    <property type="entry name" value="Lipoprotein localisation LolA/LolB/LppX"/>
    <property type="match status" value="1"/>
</dbReference>
<sequence length="252" mass="29454">MNNILVRLILGLMLVVALSLSGTEIIAAPSAAEIMEQVDEYQHLQSAKIESKMIITKGPRKMVKEMTSYIKGADYGLTKFTNPRDRGSKFLKRENNLWMFFPDAEDIVKISGHMLEQGMMGSDFSYQDLMESTKLADLYQFTIIGEEKVDGRSCYVIEGIKEEGKEASYYRRKEWVDKERFVLWREELYARSGRLLKELQTKKVEQLEGRWYPMYQIIDNKLKKNSQTVYEIKKIEFDLELPANTFSLQRLR</sequence>
<dbReference type="CDD" id="cd16329">
    <property type="entry name" value="LolA_like"/>
    <property type="match status" value="1"/>
</dbReference>
<keyword evidence="2" id="KW-0449">Lipoprotein</keyword>
<reference evidence="2" key="1">
    <citation type="submission" date="2021-01" db="EMBL/GenBank/DDBJ databases">
        <title>Genomic Encyclopedia of Type Strains, Phase IV (KMG-IV): sequencing the most valuable type-strain genomes for metagenomic binning, comparative biology and taxonomic classification.</title>
        <authorList>
            <person name="Goeker M."/>
        </authorList>
    </citation>
    <scope>NUCLEOTIDE SEQUENCE</scope>
    <source>
        <strain evidence="2">DSM 23230</strain>
    </source>
</reference>
<dbReference type="AlphaFoldDB" id="A0A938XUR9"/>
<dbReference type="Pfam" id="PF17131">
    <property type="entry name" value="LolA_like"/>
    <property type="match status" value="1"/>
</dbReference>
<dbReference type="PANTHER" id="PTHR37507">
    <property type="entry name" value="SPORULATION PROTEIN YDCC"/>
    <property type="match status" value="1"/>
</dbReference>
<evidence type="ECO:0000259" key="1">
    <source>
        <dbReference type="Pfam" id="PF17131"/>
    </source>
</evidence>